<name>A0A9P8W190_9HYPO</name>
<feature type="compositionally biased region" description="Acidic residues" evidence="1">
    <location>
        <begin position="19"/>
        <end position="31"/>
    </location>
</feature>
<evidence type="ECO:0000256" key="1">
    <source>
        <dbReference type="SAM" id="MobiDB-lite"/>
    </source>
</evidence>
<keyword evidence="3" id="KW-1185">Reference proteome</keyword>
<dbReference type="Proteomes" id="UP000777438">
    <property type="component" value="Unassembled WGS sequence"/>
</dbReference>
<feature type="region of interest" description="Disordered" evidence="1">
    <location>
        <begin position="1"/>
        <end position="80"/>
    </location>
</feature>
<feature type="compositionally biased region" description="Low complexity" evidence="1">
    <location>
        <begin position="66"/>
        <end position="77"/>
    </location>
</feature>
<proteinExistence type="predicted"/>
<reference evidence="2 3" key="1">
    <citation type="journal article" date="2021" name="Nat. Commun.">
        <title>Genetic determinants of endophytism in the Arabidopsis root mycobiome.</title>
        <authorList>
            <person name="Mesny F."/>
            <person name="Miyauchi S."/>
            <person name="Thiergart T."/>
            <person name="Pickel B."/>
            <person name="Atanasova L."/>
            <person name="Karlsson M."/>
            <person name="Huettel B."/>
            <person name="Barry K.W."/>
            <person name="Haridas S."/>
            <person name="Chen C."/>
            <person name="Bauer D."/>
            <person name="Andreopoulos W."/>
            <person name="Pangilinan J."/>
            <person name="LaButti K."/>
            <person name="Riley R."/>
            <person name="Lipzen A."/>
            <person name="Clum A."/>
            <person name="Drula E."/>
            <person name="Henrissat B."/>
            <person name="Kohler A."/>
            <person name="Grigoriev I.V."/>
            <person name="Martin F.M."/>
            <person name="Hacquard S."/>
        </authorList>
    </citation>
    <scope>NUCLEOTIDE SEQUENCE [LARGE SCALE GENOMIC DNA]</scope>
    <source>
        <strain evidence="2 3">MPI-CAGE-CH-0241</strain>
    </source>
</reference>
<organism evidence="2 3">
    <name type="scientific">Thelonectria olida</name>
    <dbReference type="NCBI Taxonomy" id="1576542"/>
    <lineage>
        <taxon>Eukaryota</taxon>
        <taxon>Fungi</taxon>
        <taxon>Dikarya</taxon>
        <taxon>Ascomycota</taxon>
        <taxon>Pezizomycotina</taxon>
        <taxon>Sordariomycetes</taxon>
        <taxon>Hypocreomycetidae</taxon>
        <taxon>Hypocreales</taxon>
        <taxon>Nectriaceae</taxon>
        <taxon>Thelonectria</taxon>
    </lineage>
</organism>
<gene>
    <name evidence="2" type="ORF">B0T10DRAFT_461259</name>
</gene>
<evidence type="ECO:0000313" key="3">
    <source>
        <dbReference type="Proteomes" id="UP000777438"/>
    </source>
</evidence>
<accession>A0A9P8W190</accession>
<protein>
    <submittedName>
        <fullName evidence="2">Uncharacterized protein</fullName>
    </submittedName>
</protein>
<evidence type="ECO:0000313" key="2">
    <source>
        <dbReference type="EMBL" id="KAH6886790.1"/>
    </source>
</evidence>
<sequence>MCLGDLEHAPWCKLSPEGEKEDFDEHDEDHESNESDECHENDEDHETNQASEKGRLGPSWSIITPSNRSSSMLSPSSQLENEWDGRLKIPTRFSAQGIMAIRRDLAKLAKWRGLAAEEAIRLTRAIKVAMNTLFPKGGADVKKRSAQARGSQSTRLVWSLNGMGRAKSQGHKTVASDLLRNDDTWLRAKGPRSKPAPRLIDHCKQLLKRDLRLWMPRDEVGIVKATQGTLGNMSWLRVNPDGSRQLEVETCRVVGRGLKKDKTFPTRNWTLLSLSRHISDRKWIIPTKNSYVLAVESHDPLEKLYAKDMFCAFMWAAAEKMNQSIDHHWELQAPDYTAIPQEAWKFFTLRSKRLSKLAQDIQDSGSHSETYFRVVAILAAYRQALGIHVDLDTFETNSTESTIVKRIIKTLNQKLRKVDQDKRSVFEELYNGFQCDLAKSDMTKVTRLHEEAGRVQTMGTTTCLISLSILSGTCAAGHLYIMPIQWTGISSSLCSKIAWM</sequence>
<dbReference type="OrthoDB" id="194358at2759"/>
<dbReference type="AlphaFoldDB" id="A0A9P8W190"/>
<comment type="caution">
    <text evidence="2">The sequence shown here is derived from an EMBL/GenBank/DDBJ whole genome shotgun (WGS) entry which is preliminary data.</text>
</comment>
<feature type="compositionally biased region" description="Basic and acidic residues" evidence="1">
    <location>
        <begin position="1"/>
        <end position="10"/>
    </location>
</feature>
<dbReference type="EMBL" id="JAGPYM010000015">
    <property type="protein sequence ID" value="KAH6886790.1"/>
    <property type="molecule type" value="Genomic_DNA"/>
</dbReference>